<accession>A0A3A3GDA0</accession>
<gene>
    <name evidence="3" type="ORF">D3878_00345</name>
</gene>
<keyword evidence="4" id="KW-1185">Reference proteome</keyword>
<feature type="domain" description="Tle cognate immunity protein 4 C-terminal" evidence="2">
    <location>
        <begin position="175"/>
        <end position="335"/>
    </location>
</feature>
<proteinExistence type="predicted"/>
<sequence length="337" mass="37696">MIIFGVLAVVTTVLFRINTFSATANAQEKKNMEPYTQNMKKQCYGRFLVDIPQQSKEGGKGTYEFGFANISVGRHEKTMPHFQAYATSIKESYAAQRTLENAPRLVHAETISDDARFIAYYDDDFGIVFKTLGLVKKENILFKVEAHGSEKPELEAFSQNLQNLIPHLKPRANNEIPTGPGFCMDGAIITTQHKKGEYYSSGFTLPEFPELYFGFSTNVNGDKVDPGIIDREANIIKDLGGFITQIKTIRKGRRMINGMEAQEWLTRLPPGDTHEYSFELDIVGKPNSISESRISVGMRLTGSQVGNKREPVKMTEAEALLLWDAVTSTIRPRPGAV</sequence>
<feature type="signal peptide" evidence="1">
    <location>
        <begin position="1"/>
        <end position="26"/>
    </location>
</feature>
<evidence type="ECO:0000313" key="4">
    <source>
        <dbReference type="Proteomes" id="UP000266327"/>
    </source>
</evidence>
<dbReference type="Proteomes" id="UP000266327">
    <property type="component" value="Unassembled WGS sequence"/>
</dbReference>
<protein>
    <recommendedName>
        <fullName evidence="2">Tle cognate immunity protein 4 C-terminal domain-containing protein</fullName>
    </recommendedName>
</protein>
<comment type="caution">
    <text evidence="3">The sequence shown here is derived from an EMBL/GenBank/DDBJ whole genome shotgun (WGS) entry which is preliminary data.</text>
</comment>
<evidence type="ECO:0000313" key="3">
    <source>
        <dbReference type="EMBL" id="RJG00206.1"/>
    </source>
</evidence>
<dbReference type="EMBL" id="QYUQ01000002">
    <property type="protein sequence ID" value="RJG00206.1"/>
    <property type="molecule type" value="Genomic_DNA"/>
</dbReference>
<dbReference type="Pfam" id="PF18426">
    <property type="entry name" value="Tli4_C"/>
    <property type="match status" value="1"/>
</dbReference>
<dbReference type="InterPro" id="IPR041290">
    <property type="entry name" value="Tli4_C"/>
</dbReference>
<name>A0A3A3GDA0_9BURK</name>
<dbReference type="AlphaFoldDB" id="A0A3A3GDA0"/>
<organism evidence="3 4">
    <name type="scientific">Noviherbaspirillum sedimenti</name>
    <dbReference type="NCBI Taxonomy" id="2320865"/>
    <lineage>
        <taxon>Bacteria</taxon>
        <taxon>Pseudomonadati</taxon>
        <taxon>Pseudomonadota</taxon>
        <taxon>Betaproteobacteria</taxon>
        <taxon>Burkholderiales</taxon>
        <taxon>Oxalobacteraceae</taxon>
        <taxon>Noviherbaspirillum</taxon>
    </lineage>
</organism>
<evidence type="ECO:0000259" key="2">
    <source>
        <dbReference type="Pfam" id="PF18426"/>
    </source>
</evidence>
<evidence type="ECO:0000256" key="1">
    <source>
        <dbReference type="SAM" id="SignalP"/>
    </source>
</evidence>
<feature type="chain" id="PRO_5017296142" description="Tle cognate immunity protein 4 C-terminal domain-containing protein" evidence="1">
    <location>
        <begin position="27"/>
        <end position="337"/>
    </location>
</feature>
<reference evidence="4" key="1">
    <citation type="submission" date="2018-09" db="EMBL/GenBank/DDBJ databases">
        <authorList>
            <person name="Zhu H."/>
        </authorList>
    </citation>
    <scope>NUCLEOTIDE SEQUENCE [LARGE SCALE GENOMIC DNA]</scope>
    <source>
        <strain evidence="4">K1S02-23</strain>
    </source>
</reference>
<keyword evidence="1" id="KW-0732">Signal</keyword>